<proteinExistence type="predicted"/>
<protein>
    <recommendedName>
        <fullName evidence="3">DUF3168 domain-containing protein</fullName>
    </recommendedName>
</protein>
<dbReference type="OrthoDB" id="7644395at2"/>
<comment type="caution">
    <text evidence="1">The sequence shown here is derived from an EMBL/GenBank/DDBJ whole genome shotgun (WGS) entry which is preliminary data.</text>
</comment>
<dbReference type="RefSeq" id="WP_086450346.1">
    <property type="nucleotide sequence ID" value="NZ_MSPP01000001.1"/>
</dbReference>
<dbReference type="EMBL" id="MSPP01000001">
    <property type="protein sequence ID" value="OUD10697.1"/>
    <property type="molecule type" value="Genomic_DNA"/>
</dbReference>
<dbReference type="Proteomes" id="UP000194664">
    <property type="component" value="Unassembled WGS sequence"/>
</dbReference>
<name>A0A251X1Y1_9RHOB</name>
<dbReference type="AlphaFoldDB" id="A0A251X1Y1"/>
<accession>A0A251X1Y1</accession>
<dbReference type="InterPro" id="IPR021508">
    <property type="entry name" value="Gp17-like"/>
</dbReference>
<keyword evidence="2" id="KW-1185">Reference proteome</keyword>
<dbReference type="Pfam" id="PF11367">
    <property type="entry name" value="Tail_completion_gp17"/>
    <property type="match status" value="1"/>
</dbReference>
<evidence type="ECO:0000313" key="2">
    <source>
        <dbReference type="Proteomes" id="UP000194664"/>
    </source>
</evidence>
<organism evidence="1 2">
    <name type="scientific">Marivivens niveibacter</name>
    <dbReference type="NCBI Taxonomy" id="1930667"/>
    <lineage>
        <taxon>Bacteria</taxon>
        <taxon>Pseudomonadati</taxon>
        <taxon>Pseudomonadota</taxon>
        <taxon>Alphaproteobacteria</taxon>
        <taxon>Rhodobacterales</taxon>
        <taxon>Paracoccaceae</taxon>
        <taxon>Marivivens group</taxon>
        <taxon>Marivivens</taxon>
    </lineage>
</organism>
<evidence type="ECO:0008006" key="3">
    <source>
        <dbReference type="Google" id="ProtNLM"/>
    </source>
</evidence>
<reference evidence="1 2" key="1">
    <citation type="submission" date="2016-12" db="EMBL/GenBank/DDBJ databases">
        <title>The draft genome sequence of HSLHS2.</title>
        <authorList>
            <person name="Hu D."/>
            <person name="Wang L."/>
            <person name="Shao Z."/>
        </authorList>
    </citation>
    <scope>NUCLEOTIDE SEQUENCE [LARGE SCALE GENOMIC DNA]</scope>
    <source>
        <strain evidence="1">MCCC 1A06712</strain>
    </source>
</reference>
<dbReference type="InterPro" id="IPR053745">
    <property type="entry name" value="Viral_Tail_Comp_sf"/>
</dbReference>
<evidence type="ECO:0000313" key="1">
    <source>
        <dbReference type="EMBL" id="OUD10697.1"/>
    </source>
</evidence>
<sequence length="136" mass="14201">MSYAMSSALQASVYNALISDVGVNDLVAGAIYDALPTGVLPSLYLTLGPEKVVDLSDQTGHGARHEFTISIVSQSAGFASAKNVAGAVCDALVDADLPLSRGRLIALNFRSAKAARIDSGSARQIILTFRAFVEDN</sequence>
<dbReference type="Gene3D" id="3.30.2000.30">
    <property type="match status" value="1"/>
</dbReference>
<gene>
    <name evidence="1" type="ORF">BVC71_04215</name>
</gene>